<name>A0ABS9QI37_9HYPH</name>
<dbReference type="EMBL" id="JAKREW010000020">
    <property type="protein sequence ID" value="MCG7507057.1"/>
    <property type="molecule type" value="Genomic_DNA"/>
</dbReference>
<protein>
    <submittedName>
        <fullName evidence="1">Uncharacterized protein</fullName>
    </submittedName>
</protein>
<proteinExistence type="predicted"/>
<accession>A0ABS9QI37</accession>
<evidence type="ECO:0000313" key="2">
    <source>
        <dbReference type="Proteomes" id="UP001201701"/>
    </source>
</evidence>
<evidence type="ECO:0000313" key="1">
    <source>
        <dbReference type="EMBL" id="MCG7507057.1"/>
    </source>
</evidence>
<dbReference type="RefSeq" id="WP_239367839.1">
    <property type="nucleotide sequence ID" value="NZ_JAKREW010000020.1"/>
</dbReference>
<reference evidence="1 2" key="1">
    <citation type="submission" date="2022-02" db="EMBL/GenBank/DDBJ databases">
        <title>Draft genome sequence of Mezorhizobium retamae strain IRAMC:0171 isolated from Retama raetam nodules.</title>
        <authorList>
            <person name="Bengaied R."/>
            <person name="Sbissi I."/>
            <person name="Huber K."/>
            <person name="Ghodbane F."/>
            <person name="Nouioui I."/>
            <person name="Tarhouni M."/>
            <person name="Gtari M."/>
        </authorList>
    </citation>
    <scope>NUCLEOTIDE SEQUENCE [LARGE SCALE GENOMIC DNA]</scope>
    <source>
        <strain evidence="1 2">IRAMC:0171</strain>
    </source>
</reference>
<dbReference type="Proteomes" id="UP001201701">
    <property type="component" value="Unassembled WGS sequence"/>
</dbReference>
<keyword evidence="2" id="KW-1185">Reference proteome</keyword>
<comment type="caution">
    <text evidence="1">The sequence shown here is derived from an EMBL/GenBank/DDBJ whole genome shotgun (WGS) entry which is preliminary data.</text>
</comment>
<organism evidence="1 2">
    <name type="scientific">Mesorhizobium retamae</name>
    <dbReference type="NCBI Taxonomy" id="2912854"/>
    <lineage>
        <taxon>Bacteria</taxon>
        <taxon>Pseudomonadati</taxon>
        <taxon>Pseudomonadota</taxon>
        <taxon>Alphaproteobacteria</taxon>
        <taxon>Hyphomicrobiales</taxon>
        <taxon>Phyllobacteriaceae</taxon>
        <taxon>Mesorhizobium</taxon>
    </lineage>
</organism>
<gene>
    <name evidence="1" type="ORF">L4923_18675</name>
</gene>
<sequence>MTIRWPVHVLRPRDVLFEVSPRTLAAPASVSGATQTVASDAGLWKATYSNLIIRERNHVLAFRAIANLLEGRLGSIVIPLCRAYQPLPDGFTSTETAALLDGVPHWDDAPFGDDSEYEGGTMSVELSSGISARAVSANIVVNYGGTIEPGQHFSIGERLYRVRTITYTTPTTAAITFRPPLREAAAAGAILDFDDPVVRVRLASDDAMDLDLSGRRFANPSVSFIEDV</sequence>